<proteinExistence type="predicted"/>
<protein>
    <submittedName>
        <fullName evidence="1">Uncharacterized protein</fullName>
    </submittedName>
</protein>
<keyword evidence="2" id="KW-1185">Reference proteome</keyword>
<name>A0AAV2PBM9_9HYME</name>
<dbReference type="EMBL" id="OZ034832">
    <property type="protein sequence ID" value="CAL1689156.1"/>
    <property type="molecule type" value="Genomic_DNA"/>
</dbReference>
<evidence type="ECO:0000313" key="1">
    <source>
        <dbReference type="EMBL" id="CAL1689156.1"/>
    </source>
</evidence>
<reference evidence="1" key="1">
    <citation type="submission" date="2024-04" db="EMBL/GenBank/DDBJ databases">
        <authorList>
            <consortium name="Molecular Ecology Group"/>
        </authorList>
    </citation>
    <scope>NUCLEOTIDE SEQUENCE</scope>
</reference>
<evidence type="ECO:0000313" key="2">
    <source>
        <dbReference type="Proteomes" id="UP001497644"/>
    </source>
</evidence>
<accession>A0AAV2PBM9</accession>
<dbReference type="Proteomes" id="UP001497644">
    <property type="component" value="Chromosome 9"/>
</dbReference>
<sequence length="110" mass="12590">MRLCSINAEGDEAKAAFGKERIGRKGLFVKENGRARKPSSERIMEKNGRFRCDRYVYGWGRLVLSDTRRTKRIPIRGYLFLSPAGRPKFTTGVQVLLCSIVPPRSAYRPR</sequence>
<gene>
    <name evidence="1" type="ORF">LPLAT_LOCUS14140</name>
</gene>
<dbReference type="AlphaFoldDB" id="A0AAV2PBM9"/>
<organism evidence="1 2">
    <name type="scientific">Lasius platythorax</name>
    <dbReference type="NCBI Taxonomy" id="488582"/>
    <lineage>
        <taxon>Eukaryota</taxon>
        <taxon>Metazoa</taxon>
        <taxon>Ecdysozoa</taxon>
        <taxon>Arthropoda</taxon>
        <taxon>Hexapoda</taxon>
        <taxon>Insecta</taxon>
        <taxon>Pterygota</taxon>
        <taxon>Neoptera</taxon>
        <taxon>Endopterygota</taxon>
        <taxon>Hymenoptera</taxon>
        <taxon>Apocrita</taxon>
        <taxon>Aculeata</taxon>
        <taxon>Formicoidea</taxon>
        <taxon>Formicidae</taxon>
        <taxon>Formicinae</taxon>
        <taxon>Lasius</taxon>
        <taxon>Lasius</taxon>
    </lineage>
</organism>